<sequence length="77" mass="9517">MFREALEEELKTRYPCTLTDELMSLQMKNDEDYYSYKQRAKTLYHDATEQKMDMSYHRTLWFNSCPTDNIKYWKLNN</sequence>
<dbReference type="EMBL" id="OZ035828">
    <property type="protein sequence ID" value="CAL1609540.1"/>
    <property type="molecule type" value="Genomic_DNA"/>
</dbReference>
<evidence type="ECO:0000313" key="2">
    <source>
        <dbReference type="Proteomes" id="UP001497482"/>
    </source>
</evidence>
<keyword evidence="2" id="KW-1185">Reference proteome</keyword>
<evidence type="ECO:0000313" key="1">
    <source>
        <dbReference type="EMBL" id="CAL1609540.1"/>
    </source>
</evidence>
<accession>A0AAV2M866</accession>
<gene>
    <name evidence="1" type="ORF">KC01_LOCUS36259</name>
</gene>
<dbReference type="AlphaFoldDB" id="A0AAV2M866"/>
<name>A0AAV2M866_KNICA</name>
<dbReference type="Proteomes" id="UP001497482">
    <property type="component" value="Chromosome 6"/>
</dbReference>
<organism evidence="1 2">
    <name type="scientific">Knipowitschia caucasica</name>
    <name type="common">Caucasian dwarf goby</name>
    <name type="synonym">Pomatoschistus caucasicus</name>
    <dbReference type="NCBI Taxonomy" id="637954"/>
    <lineage>
        <taxon>Eukaryota</taxon>
        <taxon>Metazoa</taxon>
        <taxon>Chordata</taxon>
        <taxon>Craniata</taxon>
        <taxon>Vertebrata</taxon>
        <taxon>Euteleostomi</taxon>
        <taxon>Actinopterygii</taxon>
        <taxon>Neopterygii</taxon>
        <taxon>Teleostei</taxon>
        <taxon>Neoteleostei</taxon>
        <taxon>Acanthomorphata</taxon>
        <taxon>Gobiaria</taxon>
        <taxon>Gobiiformes</taxon>
        <taxon>Gobioidei</taxon>
        <taxon>Gobiidae</taxon>
        <taxon>Gobiinae</taxon>
        <taxon>Knipowitschia</taxon>
    </lineage>
</organism>
<proteinExistence type="predicted"/>
<reference evidence="1 2" key="1">
    <citation type="submission" date="2024-04" db="EMBL/GenBank/DDBJ databases">
        <authorList>
            <person name="Waldvogel A.-M."/>
            <person name="Schoenle A."/>
        </authorList>
    </citation>
    <scope>NUCLEOTIDE SEQUENCE [LARGE SCALE GENOMIC DNA]</scope>
</reference>
<protein>
    <submittedName>
        <fullName evidence="1">Uncharacterized protein</fullName>
    </submittedName>
</protein>